<comment type="caution">
    <text evidence="7">The sequence shown here is derived from an EMBL/GenBank/DDBJ whole genome shotgun (WGS) entry which is preliminary data.</text>
</comment>
<dbReference type="InterPro" id="IPR001611">
    <property type="entry name" value="Leu-rich_rpt"/>
</dbReference>
<dbReference type="SUPFAM" id="SSF52058">
    <property type="entry name" value="L domain-like"/>
    <property type="match status" value="1"/>
</dbReference>
<dbReference type="PRINTS" id="PR00019">
    <property type="entry name" value="LEURICHRPT"/>
</dbReference>
<reference evidence="7 8" key="1">
    <citation type="submission" date="2023-10" db="EMBL/GenBank/DDBJ databases">
        <title>Genome-Wide Identification Analysis in wild type Solanum Pinnatisectum Reveals Some Genes Defensing Phytophthora Infestans.</title>
        <authorList>
            <person name="Sun C."/>
        </authorList>
    </citation>
    <scope>NUCLEOTIDE SEQUENCE [LARGE SCALE GENOMIC DNA]</scope>
    <source>
        <strain evidence="7">LQN</strain>
        <tissue evidence="7">Leaf</tissue>
    </source>
</reference>
<keyword evidence="2" id="KW-0433">Leucine-rich repeat</keyword>
<keyword evidence="5" id="KW-0472">Membrane</keyword>
<keyword evidence="3" id="KW-0732">Signal</keyword>
<keyword evidence="8" id="KW-1185">Reference proteome</keyword>
<dbReference type="AlphaFoldDB" id="A0AAV9L7R7"/>
<keyword evidence="6" id="KW-0325">Glycoprotein</keyword>
<evidence type="ECO:0000256" key="3">
    <source>
        <dbReference type="ARBA" id="ARBA00022729"/>
    </source>
</evidence>
<name>A0AAV9L7R7_9SOLN</name>
<dbReference type="InterPro" id="IPR025875">
    <property type="entry name" value="Leu-rich_rpt_4"/>
</dbReference>
<dbReference type="Proteomes" id="UP001311915">
    <property type="component" value="Unassembled WGS sequence"/>
</dbReference>
<comment type="subcellular location">
    <subcellularLocation>
        <location evidence="1">Membrane</location>
    </subcellularLocation>
</comment>
<dbReference type="PROSITE" id="PS51450">
    <property type="entry name" value="LRR"/>
    <property type="match status" value="1"/>
</dbReference>
<evidence type="ECO:0000313" key="7">
    <source>
        <dbReference type="EMBL" id="KAK4721792.1"/>
    </source>
</evidence>
<evidence type="ECO:0000256" key="6">
    <source>
        <dbReference type="ARBA" id="ARBA00023180"/>
    </source>
</evidence>
<gene>
    <name evidence="7" type="ORF">R3W88_012025</name>
</gene>
<protein>
    <submittedName>
        <fullName evidence="7">Uncharacterized protein</fullName>
    </submittedName>
</protein>
<dbReference type="FunFam" id="3.80.10.10:FF:000041">
    <property type="entry name" value="LRR receptor-like serine/threonine-protein kinase ERECTA"/>
    <property type="match status" value="1"/>
</dbReference>
<evidence type="ECO:0000256" key="1">
    <source>
        <dbReference type="ARBA" id="ARBA00004370"/>
    </source>
</evidence>
<organism evidence="7 8">
    <name type="scientific">Solanum pinnatisectum</name>
    <name type="common">tansyleaf nightshade</name>
    <dbReference type="NCBI Taxonomy" id="50273"/>
    <lineage>
        <taxon>Eukaryota</taxon>
        <taxon>Viridiplantae</taxon>
        <taxon>Streptophyta</taxon>
        <taxon>Embryophyta</taxon>
        <taxon>Tracheophyta</taxon>
        <taxon>Spermatophyta</taxon>
        <taxon>Magnoliopsida</taxon>
        <taxon>eudicotyledons</taxon>
        <taxon>Gunneridae</taxon>
        <taxon>Pentapetalae</taxon>
        <taxon>asterids</taxon>
        <taxon>lamiids</taxon>
        <taxon>Solanales</taxon>
        <taxon>Solanaceae</taxon>
        <taxon>Solanoideae</taxon>
        <taxon>Solaneae</taxon>
        <taxon>Solanum</taxon>
    </lineage>
</organism>
<accession>A0AAV9L7R7</accession>
<dbReference type="PANTHER" id="PTHR48054">
    <property type="entry name" value="RECEPTOR KINASE-LIKE PROTEIN XA21"/>
    <property type="match status" value="1"/>
</dbReference>
<evidence type="ECO:0000256" key="2">
    <source>
        <dbReference type="ARBA" id="ARBA00022614"/>
    </source>
</evidence>
<dbReference type="InterPro" id="IPR032675">
    <property type="entry name" value="LRR_dom_sf"/>
</dbReference>
<dbReference type="Pfam" id="PF12799">
    <property type="entry name" value="LRR_4"/>
    <property type="match status" value="1"/>
</dbReference>
<sequence length="165" mass="18212">MQSITYLRKLTNLQLYENFFCSSLVNDIGVLTKLEILDVANNKLSGSIPSSTTSLRSLTRLDLSNNELTGKIPQLNGINKGIFMLPELSHISISRNRFTVFEVTGFHGEVSTWNIITGGIGSSRAQQTLEGFSGSFEHNCLICPKGLQCHGQRMPCNVMEETIVS</sequence>
<keyword evidence="4" id="KW-0677">Repeat</keyword>
<dbReference type="Gene3D" id="3.80.10.10">
    <property type="entry name" value="Ribonuclease Inhibitor"/>
    <property type="match status" value="1"/>
</dbReference>
<evidence type="ECO:0000313" key="8">
    <source>
        <dbReference type="Proteomes" id="UP001311915"/>
    </source>
</evidence>
<dbReference type="InterPro" id="IPR052592">
    <property type="entry name" value="LRR-RLK"/>
</dbReference>
<dbReference type="PANTHER" id="PTHR48054:SF82">
    <property type="entry name" value="LRR RECEPTOR-LIKE SERINE_THREONINE-PROTEIN KINASE FLS2"/>
    <property type="match status" value="1"/>
</dbReference>
<dbReference type="GO" id="GO:0016020">
    <property type="term" value="C:membrane"/>
    <property type="evidence" value="ECO:0007669"/>
    <property type="project" value="UniProtKB-SubCell"/>
</dbReference>
<evidence type="ECO:0000256" key="5">
    <source>
        <dbReference type="ARBA" id="ARBA00023136"/>
    </source>
</evidence>
<dbReference type="EMBL" id="JAWPEI010000007">
    <property type="protein sequence ID" value="KAK4721792.1"/>
    <property type="molecule type" value="Genomic_DNA"/>
</dbReference>
<proteinExistence type="predicted"/>
<evidence type="ECO:0000256" key="4">
    <source>
        <dbReference type="ARBA" id="ARBA00022737"/>
    </source>
</evidence>